<name>A0AB37VXA3_9PLEO</name>
<dbReference type="SUPFAM" id="SSF51905">
    <property type="entry name" value="FAD/NAD(P)-binding domain"/>
    <property type="match status" value="1"/>
</dbReference>
<dbReference type="EMBL" id="PDXB01000096">
    <property type="protein sequence ID" value="RYN15799.1"/>
    <property type="molecule type" value="Genomic_DNA"/>
</dbReference>
<dbReference type="InterPro" id="IPR050493">
    <property type="entry name" value="FAD-dep_Monooxygenase_BioMet"/>
</dbReference>
<keyword evidence="3" id="KW-0274">FAD</keyword>
<accession>A0AB37VXA3</accession>
<protein>
    <recommendedName>
        <fullName evidence="6">FAD-binding domain-containing protein</fullName>
    </recommendedName>
</protein>
<evidence type="ECO:0000259" key="6">
    <source>
        <dbReference type="Pfam" id="PF01494"/>
    </source>
</evidence>
<dbReference type="InterPro" id="IPR002938">
    <property type="entry name" value="FAD-bd"/>
</dbReference>
<dbReference type="GO" id="GO:0071949">
    <property type="term" value="F:FAD binding"/>
    <property type="evidence" value="ECO:0007669"/>
    <property type="project" value="InterPro"/>
</dbReference>
<evidence type="ECO:0000313" key="8">
    <source>
        <dbReference type="Proteomes" id="UP000292340"/>
    </source>
</evidence>
<dbReference type="Pfam" id="PF01494">
    <property type="entry name" value="FAD_binding_3"/>
    <property type="match status" value="1"/>
</dbReference>
<reference evidence="7" key="1">
    <citation type="submission" date="2017-10" db="EMBL/GenBank/DDBJ databases">
        <authorList>
            <person name="Armitage A.D."/>
            <person name="Barbara D.J."/>
            <person name="Woodhall J.W."/>
            <person name="Sreenivasaprasad S."/>
            <person name="Lane C.R."/>
            <person name="Clarkson J.P."/>
            <person name="Harrison R.J."/>
        </authorList>
    </citation>
    <scope>NUCLEOTIDE SEQUENCE</scope>
    <source>
        <strain evidence="7">FERA 1164</strain>
    </source>
</reference>
<evidence type="ECO:0000256" key="4">
    <source>
        <dbReference type="ARBA" id="ARBA00023002"/>
    </source>
</evidence>
<evidence type="ECO:0000256" key="2">
    <source>
        <dbReference type="ARBA" id="ARBA00022630"/>
    </source>
</evidence>
<dbReference type="PRINTS" id="PR00420">
    <property type="entry name" value="RNGMNOXGNASE"/>
</dbReference>
<keyword evidence="4" id="KW-0560">Oxidoreductase</keyword>
<dbReference type="InterPro" id="IPR036188">
    <property type="entry name" value="FAD/NAD-bd_sf"/>
</dbReference>
<proteinExistence type="inferred from homology"/>
<dbReference type="Proteomes" id="UP000292340">
    <property type="component" value="Unassembled WGS sequence"/>
</dbReference>
<dbReference type="SUPFAM" id="SSF54373">
    <property type="entry name" value="FAD-linked reductases, C-terminal domain"/>
    <property type="match status" value="1"/>
</dbReference>
<organism evidence="7 8">
    <name type="scientific">Alternaria tenuissima</name>
    <dbReference type="NCBI Taxonomy" id="119927"/>
    <lineage>
        <taxon>Eukaryota</taxon>
        <taxon>Fungi</taxon>
        <taxon>Dikarya</taxon>
        <taxon>Ascomycota</taxon>
        <taxon>Pezizomycotina</taxon>
        <taxon>Dothideomycetes</taxon>
        <taxon>Pleosporomycetidae</taxon>
        <taxon>Pleosporales</taxon>
        <taxon>Pleosporineae</taxon>
        <taxon>Pleosporaceae</taxon>
        <taxon>Alternaria</taxon>
        <taxon>Alternaria sect. Alternaria</taxon>
        <taxon>Alternaria alternata complex</taxon>
    </lineage>
</organism>
<dbReference type="AlphaFoldDB" id="A0AB37VXA3"/>
<dbReference type="PANTHER" id="PTHR13789:SF314">
    <property type="entry name" value="FAD-BINDING DOMAIN-CONTAINING PROTEIN"/>
    <property type="match status" value="1"/>
</dbReference>
<keyword evidence="2" id="KW-0285">Flavoprotein</keyword>
<comment type="caution">
    <text evidence="7">The sequence shown here is derived from an EMBL/GenBank/DDBJ whole genome shotgun (WGS) entry which is preliminary data.</text>
</comment>
<gene>
    <name evidence="7" type="ORF">AA0115_g12790</name>
</gene>
<comment type="similarity">
    <text evidence="1">Belongs to the paxM FAD-dependent monooxygenase family.</text>
</comment>
<evidence type="ECO:0000313" key="7">
    <source>
        <dbReference type="EMBL" id="RYN15799.1"/>
    </source>
</evidence>
<feature type="domain" description="FAD-binding" evidence="6">
    <location>
        <begin position="7"/>
        <end position="373"/>
    </location>
</feature>
<dbReference type="PANTHER" id="PTHR13789">
    <property type="entry name" value="MONOOXYGENASE"/>
    <property type="match status" value="1"/>
</dbReference>
<evidence type="ECO:0000256" key="1">
    <source>
        <dbReference type="ARBA" id="ARBA00007992"/>
    </source>
</evidence>
<dbReference type="Gene3D" id="3.50.50.60">
    <property type="entry name" value="FAD/NAD(P)-binding domain"/>
    <property type="match status" value="1"/>
</dbReference>
<evidence type="ECO:0000256" key="3">
    <source>
        <dbReference type="ARBA" id="ARBA00022827"/>
    </source>
</evidence>
<evidence type="ECO:0000256" key="5">
    <source>
        <dbReference type="ARBA" id="ARBA00023033"/>
    </source>
</evidence>
<dbReference type="GO" id="GO:0004497">
    <property type="term" value="F:monooxygenase activity"/>
    <property type="evidence" value="ECO:0007669"/>
    <property type="project" value="UniProtKB-KW"/>
</dbReference>
<sequence length="403" mass="45076">MDHQNKLRVIIVGSGLAGLAAARILREHHEVTVYERGDQTAATGGQGISISPNAVKILERIGYDREKAGAVPIYGYRSYDKQGNVKKDHEVDLKTRYGADQLTQKRSDFRDELMRLATAPSAELEIKGNSAHIVYDTKVVDLDADEGRITLGDGTTAEADVVIVADGVHSRLRNRILGDDSIRVKKMGLSCYRVAASADAVKEVLGGSLPHWWEPTTAQNRVCILNDGSDRFVAAYPLRHHQYMNFSCIFPSRMSKQSNRTNSWSADANSEEIIEIFHDFEESFRKILSIATEVKYWELQELDALPTWTRGRAIVIGDAAHAMPPLQGQGANQAVEDGESFRLLEGVVEPRDVPKVLKQIDSLRRPRATQVQEDTRNMAGEVSWEDRMAKYDFLYSYNGIREA</sequence>
<keyword evidence="5" id="KW-0503">Monooxygenase</keyword>
<reference evidence="7" key="2">
    <citation type="journal article" date="2019" name="bioRxiv">
        <title>Genomics, evolutionary history and diagnostics of the Alternaria alternata species group including apple and Asian pear pathotypes.</title>
        <authorList>
            <person name="Armitage A.D."/>
            <person name="Cockerton H.M."/>
            <person name="Sreenivasaprasad S."/>
            <person name="Woodhall J.W."/>
            <person name="Lane C.R."/>
            <person name="Harrison R.J."/>
            <person name="Clarkson J.P."/>
        </authorList>
    </citation>
    <scope>NUCLEOTIDE SEQUENCE</scope>
    <source>
        <strain evidence="7">FERA 1164</strain>
    </source>
</reference>